<dbReference type="Proteomes" id="UP000887565">
    <property type="component" value="Unplaced"/>
</dbReference>
<sequence>MKCSGIRFRCLQLHLMPDLKKEGKQLLDNSAMDTSRKSEQYPDDYAAKTYSEKCRDTQKQITDRYLIDRQK</sequence>
<accession>A0A915I8X4</accession>
<proteinExistence type="predicted"/>
<name>A0A915I8X4_ROMCU</name>
<keyword evidence="1" id="KW-1185">Reference proteome</keyword>
<dbReference type="AlphaFoldDB" id="A0A915I8X4"/>
<evidence type="ECO:0000313" key="1">
    <source>
        <dbReference type="Proteomes" id="UP000887565"/>
    </source>
</evidence>
<reference evidence="2" key="1">
    <citation type="submission" date="2022-11" db="UniProtKB">
        <authorList>
            <consortium name="WormBaseParasite"/>
        </authorList>
    </citation>
    <scope>IDENTIFICATION</scope>
</reference>
<protein>
    <submittedName>
        <fullName evidence="2">Uncharacterized protein</fullName>
    </submittedName>
</protein>
<organism evidence="1 2">
    <name type="scientific">Romanomermis culicivorax</name>
    <name type="common">Nematode worm</name>
    <dbReference type="NCBI Taxonomy" id="13658"/>
    <lineage>
        <taxon>Eukaryota</taxon>
        <taxon>Metazoa</taxon>
        <taxon>Ecdysozoa</taxon>
        <taxon>Nematoda</taxon>
        <taxon>Enoplea</taxon>
        <taxon>Dorylaimia</taxon>
        <taxon>Mermithida</taxon>
        <taxon>Mermithoidea</taxon>
        <taxon>Mermithidae</taxon>
        <taxon>Romanomermis</taxon>
    </lineage>
</organism>
<dbReference type="WBParaSite" id="nRc.2.0.1.t09760-RA">
    <property type="protein sequence ID" value="nRc.2.0.1.t09760-RA"/>
    <property type="gene ID" value="nRc.2.0.1.g09760"/>
</dbReference>
<evidence type="ECO:0000313" key="2">
    <source>
        <dbReference type="WBParaSite" id="nRc.2.0.1.t09760-RA"/>
    </source>
</evidence>